<name>A0ACB0ZHX5_MELEN</name>
<accession>A0ACB0ZHX5</accession>
<evidence type="ECO:0000313" key="2">
    <source>
        <dbReference type="Proteomes" id="UP001497535"/>
    </source>
</evidence>
<protein>
    <submittedName>
        <fullName evidence="1">Uncharacterized protein</fullName>
    </submittedName>
</protein>
<sequence>MASINLSENLLVICSSQHINLFERQDSLFDYSFLSSIDITTIEVNLKGNRKKKTDQDKILCSSLSNNSKYLAVGTTSKLLLIFNLNENKELSQPFYCELIKAPTKICFLNNESVLVSNRFGSLFKFEISESKISEGVELLGHFSMLLDFCISPNGKFVLTADRDEKIRISRFPQTYVIEGFCFGHSSFVKSIAFIDDNKLISGGGDSIIYLWDLNLFKCISTSCKVSETAIRKVGVVEMFEEEMSKEGIICLPDQSNSILLFSLNDQQQITKMCSFNCSNENEYIFDFVVDVDRKIVLCVGRQGVYYFQPTTINLPSTGLTELKFLQFSPPLNNYLLNELNLSEDQLPLNSLYKIPLNGKNLEDYKNRKEEKLGEKKKKMLKEEEEN</sequence>
<organism evidence="1 2">
    <name type="scientific">Meloidogyne enterolobii</name>
    <name type="common">Root-knot nematode worm</name>
    <name type="synonym">Meloidogyne mayaguensis</name>
    <dbReference type="NCBI Taxonomy" id="390850"/>
    <lineage>
        <taxon>Eukaryota</taxon>
        <taxon>Metazoa</taxon>
        <taxon>Ecdysozoa</taxon>
        <taxon>Nematoda</taxon>
        <taxon>Chromadorea</taxon>
        <taxon>Rhabditida</taxon>
        <taxon>Tylenchina</taxon>
        <taxon>Tylenchomorpha</taxon>
        <taxon>Tylenchoidea</taxon>
        <taxon>Meloidogynidae</taxon>
        <taxon>Meloidogyninae</taxon>
        <taxon>Meloidogyne</taxon>
    </lineage>
</organism>
<dbReference type="Proteomes" id="UP001497535">
    <property type="component" value="Unassembled WGS sequence"/>
</dbReference>
<proteinExistence type="predicted"/>
<gene>
    <name evidence="1" type="ORF">MENTE1834_LOCUS25609</name>
</gene>
<reference evidence="1" key="1">
    <citation type="submission" date="2023-11" db="EMBL/GenBank/DDBJ databases">
        <authorList>
            <person name="Poullet M."/>
        </authorList>
    </citation>
    <scope>NUCLEOTIDE SEQUENCE</scope>
    <source>
        <strain evidence="1">E1834</strain>
    </source>
</reference>
<keyword evidence="2" id="KW-1185">Reference proteome</keyword>
<comment type="caution">
    <text evidence="1">The sequence shown here is derived from an EMBL/GenBank/DDBJ whole genome shotgun (WGS) entry which is preliminary data.</text>
</comment>
<evidence type="ECO:0000313" key="1">
    <source>
        <dbReference type="EMBL" id="CAK5078549.1"/>
    </source>
</evidence>
<dbReference type="EMBL" id="CAVMJV010000036">
    <property type="protein sequence ID" value="CAK5078549.1"/>
    <property type="molecule type" value="Genomic_DNA"/>
</dbReference>